<feature type="compositionally biased region" description="Polar residues" evidence="1">
    <location>
        <begin position="178"/>
        <end position="188"/>
    </location>
</feature>
<evidence type="ECO:0000256" key="1">
    <source>
        <dbReference type="SAM" id="MobiDB-lite"/>
    </source>
</evidence>
<reference evidence="2" key="1">
    <citation type="submission" date="2019-08" db="EMBL/GenBank/DDBJ databases">
        <authorList>
            <person name="Kucharzyk K."/>
            <person name="Murdoch R.W."/>
            <person name="Higgins S."/>
            <person name="Loffler F."/>
        </authorList>
    </citation>
    <scope>NUCLEOTIDE SEQUENCE</scope>
</reference>
<accession>A0A645EIP6</accession>
<proteinExistence type="predicted"/>
<protein>
    <submittedName>
        <fullName evidence="2">Uncharacterized protein</fullName>
    </submittedName>
</protein>
<organism evidence="2">
    <name type="scientific">bioreactor metagenome</name>
    <dbReference type="NCBI Taxonomy" id="1076179"/>
    <lineage>
        <taxon>unclassified sequences</taxon>
        <taxon>metagenomes</taxon>
        <taxon>ecological metagenomes</taxon>
    </lineage>
</organism>
<feature type="region of interest" description="Disordered" evidence="1">
    <location>
        <begin position="168"/>
        <end position="217"/>
    </location>
</feature>
<dbReference type="EMBL" id="VSSQ01047620">
    <property type="protein sequence ID" value="MPN01627.1"/>
    <property type="molecule type" value="Genomic_DNA"/>
</dbReference>
<gene>
    <name evidence="2" type="ORF">SDC9_148837</name>
</gene>
<dbReference type="AlphaFoldDB" id="A0A645EIP6"/>
<sequence>MQADVKTARFGLPCPGVRRGKATIGLFLIQQAVQIRLVKRGTRTEDHNVRGAAYLAGVVGKSAVERRGQRLPACIATGDDKVPGLAVHRRRRETQHGLQVVQHAAGNFAGLIEGLAGTACCGDLSNVHERRPFHRYLYWRITASAAAGRIALRATSVSDRHYHPRFQIACPTTPPHPSASSRTSNPSRNVPGCTPGRPVRPISCRKSSTTPPMRHWPVSPRRFQCALRPTG</sequence>
<evidence type="ECO:0000313" key="2">
    <source>
        <dbReference type="EMBL" id="MPN01627.1"/>
    </source>
</evidence>
<comment type="caution">
    <text evidence="2">The sequence shown here is derived from an EMBL/GenBank/DDBJ whole genome shotgun (WGS) entry which is preliminary data.</text>
</comment>
<name>A0A645EIP6_9ZZZZ</name>